<evidence type="ECO:0000313" key="1">
    <source>
        <dbReference type="EMBL" id="GET12371.1"/>
    </source>
</evidence>
<dbReference type="AlphaFoldDB" id="A0A6F9Y482"/>
<dbReference type="Proteomes" id="UP000494160">
    <property type="component" value="Unassembled WGS sequence"/>
</dbReference>
<proteinExistence type="predicted"/>
<evidence type="ECO:0008006" key="2">
    <source>
        <dbReference type="Google" id="ProtNLM"/>
    </source>
</evidence>
<name>A0A6F9Y482_9LACO</name>
<accession>A0A6F9Y482</accession>
<comment type="caution">
    <text evidence="1">The sequence shown here is derived from an EMBL/GenBank/DDBJ whole genome shotgun (WGS) entry which is preliminary data.</text>
</comment>
<gene>
    <name evidence="1" type="ORF">SN811_08710</name>
</gene>
<reference evidence="1" key="1">
    <citation type="submission" date="2019-10" db="EMBL/GenBank/DDBJ databases">
        <title>Lactobacillus agilis SN811 Whole Genome Sequencing Project.</title>
        <authorList>
            <person name="Suzuki S."/>
            <person name="Endo A."/>
            <person name="Maeno S."/>
            <person name="Shiwa Y."/>
            <person name="Matsutani M."/>
            <person name="Kajikawa A."/>
        </authorList>
    </citation>
    <scope>NUCLEOTIDE SEQUENCE</scope>
    <source>
        <strain evidence="1">SN811</strain>
    </source>
</reference>
<organism evidence="1">
    <name type="scientific">Ligilactobacillus agilis</name>
    <dbReference type="NCBI Taxonomy" id="1601"/>
    <lineage>
        <taxon>Bacteria</taxon>
        <taxon>Bacillati</taxon>
        <taxon>Bacillota</taxon>
        <taxon>Bacilli</taxon>
        <taxon>Lactobacillales</taxon>
        <taxon>Lactobacillaceae</taxon>
        <taxon>Ligilactobacillus</taxon>
    </lineage>
</organism>
<dbReference type="EMBL" id="BLAP01000030">
    <property type="protein sequence ID" value="GET12371.1"/>
    <property type="molecule type" value="Genomic_DNA"/>
</dbReference>
<protein>
    <recommendedName>
        <fullName evidence="2">Holin</fullName>
    </recommendedName>
</protein>
<sequence>MKKMLVDKDGKLNRKALTSLAMLSIVLVQQVCAIFGLKFHGDATQIMNLVNTVLTIGGVLGLVDQGGSDEAQK</sequence>
<dbReference type="RefSeq" id="WP_225436922.1">
    <property type="nucleotide sequence ID" value="NZ_BLAP01000030.1"/>
</dbReference>